<organism evidence="3 4">
    <name type="scientific">Oryzias latipes</name>
    <name type="common">Japanese rice fish</name>
    <name type="synonym">Japanese killifish</name>
    <dbReference type="NCBI Taxonomy" id="8090"/>
    <lineage>
        <taxon>Eukaryota</taxon>
        <taxon>Metazoa</taxon>
        <taxon>Chordata</taxon>
        <taxon>Craniata</taxon>
        <taxon>Vertebrata</taxon>
        <taxon>Euteleostomi</taxon>
        <taxon>Actinopterygii</taxon>
        <taxon>Neopterygii</taxon>
        <taxon>Teleostei</taxon>
        <taxon>Neoteleostei</taxon>
        <taxon>Acanthomorphata</taxon>
        <taxon>Ovalentaria</taxon>
        <taxon>Atherinomorphae</taxon>
        <taxon>Beloniformes</taxon>
        <taxon>Adrianichthyidae</taxon>
        <taxon>Oryziinae</taxon>
        <taxon>Oryzias</taxon>
    </lineage>
</organism>
<dbReference type="Pfam" id="PF03372">
    <property type="entry name" value="Exo_endo_phos"/>
    <property type="match status" value="1"/>
</dbReference>
<reference evidence="3" key="3">
    <citation type="submission" date="2025-09" db="UniProtKB">
        <authorList>
            <consortium name="Ensembl"/>
        </authorList>
    </citation>
    <scope>IDENTIFICATION</scope>
    <source>
        <strain evidence="3">Hd-rR</strain>
    </source>
</reference>
<dbReference type="PROSITE" id="PS50878">
    <property type="entry name" value="RT_POL"/>
    <property type="match status" value="1"/>
</dbReference>
<dbReference type="InParanoid" id="A0A3B3HNZ2"/>
<protein>
    <recommendedName>
        <fullName evidence="2">Reverse transcriptase domain-containing protein</fullName>
    </recommendedName>
</protein>
<accession>A0A3B3HNZ2</accession>
<dbReference type="InterPro" id="IPR043502">
    <property type="entry name" value="DNA/RNA_pol_sf"/>
</dbReference>
<dbReference type="Proteomes" id="UP000001038">
    <property type="component" value="Chromosome 4"/>
</dbReference>
<keyword evidence="4" id="KW-1185">Reference proteome</keyword>
<evidence type="ECO:0000313" key="4">
    <source>
        <dbReference type="Proteomes" id="UP000001038"/>
    </source>
</evidence>
<dbReference type="Gene3D" id="3.60.10.10">
    <property type="entry name" value="Endonuclease/exonuclease/phosphatase"/>
    <property type="match status" value="1"/>
</dbReference>
<dbReference type="Pfam" id="PF00078">
    <property type="entry name" value="RVT_1"/>
    <property type="match status" value="1"/>
</dbReference>
<feature type="domain" description="Reverse transcriptase" evidence="2">
    <location>
        <begin position="633"/>
        <end position="903"/>
    </location>
</feature>
<feature type="transmembrane region" description="Helical" evidence="1">
    <location>
        <begin position="21"/>
        <end position="41"/>
    </location>
</feature>
<evidence type="ECO:0000256" key="1">
    <source>
        <dbReference type="SAM" id="Phobius"/>
    </source>
</evidence>
<dbReference type="PANTHER" id="PTHR47510:SF3">
    <property type="entry name" value="ENDO_EXONUCLEASE_PHOSPHATASE DOMAIN-CONTAINING PROTEIN"/>
    <property type="match status" value="1"/>
</dbReference>
<keyword evidence="1" id="KW-1133">Transmembrane helix</keyword>
<reference evidence="3" key="2">
    <citation type="submission" date="2025-08" db="UniProtKB">
        <authorList>
            <consortium name="Ensembl"/>
        </authorList>
    </citation>
    <scope>IDENTIFICATION</scope>
    <source>
        <strain evidence="3">Hd-rR</strain>
    </source>
</reference>
<dbReference type="AlphaFoldDB" id="A0A3B3HNZ2"/>
<dbReference type="GO" id="GO:0003824">
    <property type="term" value="F:catalytic activity"/>
    <property type="evidence" value="ECO:0007669"/>
    <property type="project" value="InterPro"/>
</dbReference>
<dbReference type="GeneTree" id="ENSGT01030000234565"/>
<dbReference type="Bgee" id="ENSORLG00000023054">
    <property type="expression patterns" value="Expressed in testis and 8 other cell types or tissues"/>
</dbReference>
<dbReference type="Ensembl" id="ENSORLT00000039617.1">
    <property type="protein sequence ID" value="ENSORLP00000033608.1"/>
    <property type="gene ID" value="ENSORLG00000023054.1"/>
</dbReference>
<reference evidence="3 4" key="1">
    <citation type="journal article" date="2007" name="Nature">
        <title>The medaka draft genome and insights into vertebrate genome evolution.</title>
        <authorList>
            <person name="Kasahara M."/>
            <person name="Naruse K."/>
            <person name="Sasaki S."/>
            <person name="Nakatani Y."/>
            <person name="Qu W."/>
            <person name="Ahsan B."/>
            <person name="Yamada T."/>
            <person name="Nagayasu Y."/>
            <person name="Doi K."/>
            <person name="Kasai Y."/>
            <person name="Jindo T."/>
            <person name="Kobayashi D."/>
            <person name="Shimada A."/>
            <person name="Toyoda A."/>
            <person name="Kuroki Y."/>
            <person name="Fujiyama A."/>
            <person name="Sasaki T."/>
            <person name="Shimizu A."/>
            <person name="Asakawa S."/>
            <person name="Shimizu N."/>
            <person name="Hashimoto S."/>
            <person name="Yang J."/>
            <person name="Lee Y."/>
            <person name="Matsushima K."/>
            <person name="Sugano S."/>
            <person name="Sakaizumi M."/>
            <person name="Narita T."/>
            <person name="Ohishi K."/>
            <person name="Haga S."/>
            <person name="Ohta F."/>
            <person name="Nomoto H."/>
            <person name="Nogata K."/>
            <person name="Morishita T."/>
            <person name="Endo T."/>
            <person name="Shin-I T."/>
            <person name="Takeda H."/>
            <person name="Morishita S."/>
            <person name="Kohara Y."/>
        </authorList>
    </citation>
    <scope>NUCLEOTIDE SEQUENCE [LARGE SCALE GENOMIC DNA]</scope>
    <source>
        <strain evidence="3 4">Hd-rR</strain>
    </source>
</reference>
<keyword evidence="1" id="KW-0812">Transmembrane</keyword>
<proteinExistence type="predicted"/>
<dbReference type="InterPro" id="IPR005135">
    <property type="entry name" value="Endo/exonuclease/phosphatase"/>
</dbReference>
<evidence type="ECO:0000313" key="3">
    <source>
        <dbReference type="Ensembl" id="ENSORLP00000033608.1"/>
    </source>
</evidence>
<keyword evidence="1" id="KW-0472">Membrane</keyword>
<dbReference type="SUPFAM" id="SSF56219">
    <property type="entry name" value="DNase I-like"/>
    <property type="match status" value="1"/>
</dbReference>
<evidence type="ECO:0000259" key="2">
    <source>
        <dbReference type="PROSITE" id="PS50878"/>
    </source>
</evidence>
<name>A0A3B3HNZ2_ORYLA</name>
<dbReference type="PANTHER" id="PTHR47510">
    <property type="entry name" value="REVERSE TRANSCRIPTASE DOMAIN-CONTAINING PROTEIN"/>
    <property type="match status" value="1"/>
</dbReference>
<dbReference type="InterPro" id="IPR036691">
    <property type="entry name" value="Endo/exonu/phosph_ase_sf"/>
</dbReference>
<sequence>MAKVLNTFLQSPRQIISRAEIFFLLTLALYSIGDFGIAVALRESDDSRPVNPVCCVFHAGTKTFIHECHNAYASVCLSDNPNELLHLSCVMVLQKNFTINSTIAFLKTFPSLGPSNAVCKKPQLQRRLIFLLLLISGNIPPNPGPDSPTFSTPEDFKSRNGLGFIHLNVRSLLPKMDMIRIWAISTEADVIVVSETWLNKSITDFDIHINGYNVFRADRPKRGGGIAIYIKTKLNAKVLLQTSMAKKFELLALDLEISNSLHITLVGCYRAPSADGSALPSLMELLSSLKYNEVVIIGDLNWNWLQAVSDDFKSYCDSLNLFQLVNDPTRPNPKFPEKSSLIDLILTNSPSKYSTAAVFANDISDHCIIATSRNTKMPKTKPHIIIKRNVKQFCEQSFCQELYEFDWHTMMEIDNVERAWSYFHNEFTKILDRHAPIRHYKVKGRNNPWFSSDLANQLHERNVAWAKARHSDNASDWLAFRKLRNACTTAIRNVKSDHFLKNTTENLNNPSKFWKIVKSLNENNSGIELPSSIMKNTCNITDKTEMLLCFNEHFVSSGSLFNSIKHSAEYSLPVNHEDLIHNFSFSLFTTSEVSEALKLLDPTKSAGPDDLEPYFIKAAADSIALPLTYLFNLSLSTNTIPHAWKSAYVLPLLKGGDPTNLNNYRPISKLPILAKVLEGLISVQLKEFLISNNILSPSQSGFRKQHSTTTAALKVLNDISESLDDKRHCAALFIDLSKAFDTVDHAVLKNKLRSIGLSEHSVGWFANYLSDRTQCVKVQNQKSKFLKVSAGVPQGSILGPLLFTIYINDLDKGIIDNLHLYADDTILYTSALSVELAISKLQSAFNQLQNTFYHLKLVLNSNKTKYMLFSKSKAKLKNLLPITTKEGHLIELVTEYKYLGILIDDCLTFKPHIQKLAHRLKLKLRFYFRIKSCLSFEARKKLVTATFMSVLDFGDVVYMNASADALHALDTVFHGALRFITNMRSLTHHCLLYARVGWPSLSQRRLKHWYLLIYKCILGLVPSYLQQLIELKSSSSYSLRSQDTVLLSVPRVRTEMGKKAFRFAAAQFWNELQKDFKLKELISLGSFKKLLNERETKLSNCKCFI</sequence>
<dbReference type="InterPro" id="IPR000477">
    <property type="entry name" value="RT_dom"/>
</dbReference>
<dbReference type="CDD" id="cd01650">
    <property type="entry name" value="RT_nLTR_like"/>
    <property type="match status" value="1"/>
</dbReference>
<dbReference type="SUPFAM" id="SSF56672">
    <property type="entry name" value="DNA/RNA polymerases"/>
    <property type="match status" value="1"/>
</dbReference>